<dbReference type="PRINTS" id="PR00385">
    <property type="entry name" value="P450"/>
</dbReference>
<evidence type="ECO:0000256" key="5">
    <source>
        <dbReference type="ARBA" id="ARBA00023002"/>
    </source>
</evidence>
<keyword evidence="5 9" id="KW-0560">Oxidoreductase</keyword>
<sequence length="451" mass="49202">MAAGGVGANPKEYGRGVGSIKSRLVSWFMRWYLARTGKKGLDLSKMPFVPEPALVPLRRNELDPVPELGERRVREPVSKLPLPFGMNVWLVTGHDAAKTVLSSTKDFSNDFANLVGQAGADVNHNPGGLGFADPPVHTRLRKLLTPEFTMRRLSRLTPGIQQIVQERLDAMAAAEGPVDLVQEFAMPIPSLVICELLGVPYEDRDDFQHLAEARFDLFGGAGASLGAISESLEYLRGVVRRQRESPGDGLLGMIIREHGDEVDDLELAGLADGVLTGGFETTASMLALGALVLLRDPDSFQLVHDDDEAVPGFVEELLRYLTVVQVAFPRFAREDVDVAGTTIAKGDMVVVSLSGADRDDSLGTDMERFDPRRPATSHLAFGYGVHRCIGAELARMELRAAYPALVRRFPEMHLRVAPEELTFRKVSIVYGVESLPVLLTKSVPTSQPVAT</sequence>
<evidence type="ECO:0000256" key="2">
    <source>
        <dbReference type="ARBA" id="ARBA00010617"/>
    </source>
</evidence>
<dbReference type="Pfam" id="PF00067">
    <property type="entry name" value="p450"/>
    <property type="match status" value="2"/>
</dbReference>
<organism evidence="10 11">
    <name type="scientific">Amycolatopsis cihanbeyliensis</name>
    <dbReference type="NCBI Taxonomy" id="1128664"/>
    <lineage>
        <taxon>Bacteria</taxon>
        <taxon>Bacillati</taxon>
        <taxon>Actinomycetota</taxon>
        <taxon>Actinomycetes</taxon>
        <taxon>Pseudonocardiales</taxon>
        <taxon>Pseudonocardiaceae</taxon>
        <taxon>Amycolatopsis</taxon>
    </lineage>
</organism>
<dbReference type="FunFam" id="1.10.630.10:FF:000018">
    <property type="entry name" value="Cytochrome P450 monooxygenase"/>
    <property type="match status" value="1"/>
</dbReference>
<dbReference type="GO" id="GO:0004497">
    <property type="term" value="F:monooxygenase activity"/>
    <property type="evidence" value="ECO:0007669"/>
    <property type="project" value="UniProtKB-KW"/>
</dbReference>
<evidence type="ECO:0000313" key="10">
    <source>
        <dbReference type="EMBL" id="TQJ01417.1"/>
    </source>
</evidence>
<comment type="function">
    <text evidence="8">Involved in the coupling of aromatic side chains of the heptapeptide of vancomycin.</text>
</comment>
<dbReference type="InterPro" id="IPR002397">
    <property type="entry name" value="Cyt_P450_B"/>
</dbReference>
<dbReference type="AlphaFoldDB" id="A0A542DEA9"/>
<dbReference type="GO" id="GO:0020037">
    <property type="term" value="F:heme binding"/>
    <property type="evidence" value="ECO:0007669"/>
    <property type="project" value="InterPro"/>
</dbReference>
<proteinExistence type="inferred from homology"/>
<accession>A0A542DEA9</accession>
<dbReference type="PANTHER" id="PTHR46696:SF6">
    <property type="entry name" value="P450, PUTATIVE (EUROFUNG)-RELATED"/>
    <property type="match status" value="1"/>
</dbReference>
<comment type="similarity">
    <text evidence="2 9">Belongs to the cytochrome P450 family.</text>
</comment>
<keyword evidence="3 9" id="KW-0349">Heme</keyword>
<keyword evidence="4 9" id="KW-0479">Metal-binding</keyword>
<dbReference type="GO" id="GO:0005506">
    <property type="term" value="F:iron ion binding"/>
    <property type="evidence" value="ECO:0007669"/>
    <property type="project" value="InterPro"/>
</dbReference>
<reference evidence="10 11" key="1">
    <citation type="submission" date="2019-06" db="EMBL/GenBank/DDBJ databases">
        <title>Sequencing the genomes of 1000 actinobacteria strains.</title>
        <authorList>
            <person name="Klenk H.-P."/>
        </authorList>
    </citation>
    <scope>NUCLEOTIDE SEQUENCE [LARGE SCALE GENOMIC DNA]</scope>
    <source>
        <strain evidence="10 11">DSM 45679</strain>
    </source>
</reference>
<dbReference type="GO" id="GO:0016705">
    <property type="term" value="F:oxidoreductase activity, acting on paired donors, with incorporation or reduction of molecular oxygen"/>
    <property type="evidence" value="ECO:0007669"/>
    <property type="project" value="InterPro"/>
</dbReference>
<dbReference type="InterPro" id="IPR017972">
    <property type="entry name" value="Cyt_P450_CS"/>
</dbReference>
<dbReference type="PROSITE" id="PS00086">
    <property type="entry name" value="CYTOCHROME_P450"/>
    <property type="match status" value="1"/>
</dbReference>
<evidence type="ECO:0000256" key="3">
    <source>
        <dbReference type="ARBA" id="ARBA00022617"/>
    </source>
</evidence>
<evidence type="ECO:0000256" key="6">
    <source>
        <dbReference type="ARBA" id="ARBA00023004"/>
    </source>
</evidence>
<dbReference type="EMBL" id="VFML01000001">
    <property type="protein sequence ID" value="TQJ01417.1"/>
    <property type="molecule type" value="Genomic_DNA"/>
</dbReference>
<keyword evidence="11" id="KW-1185">Reference proteome</keyword>
<name>A0A542DEA9_AMYCI</name>
<comment type="caution">
    <text evidence="10">The sequence shown here is derived from an EMBL/GenBank/DDBJ whole genome shotgun (WGS) entry which is preliminary data.</text>
</comment>
<comment type="pathway">
    <text evidence="1">Antibiotic biosynthesis; vancomycin biosynthesis.</text>
</comment>
<dbReference type="InterPro" id="IPR001128">
    <property type="entry name" value="Cyt_P450"/>
</dbReference>
<evidence type="ECO:0000256" key="4">
    <source>
        <dbReference type="ARBA" id="ARBA00022723"/>
    </source>
</evidence>
<dbReference type="SUPFAM" id="SSF48264">
    <property type="entry name" value="Cytochrome P450"/>
    <property type="match status" value="1"/>
</dbReference>
<dbReference type="Proteomes" id="UP000320876">
    <property type="component" value="Unassembled WGS sequence"/>
</dbReference>
<gene>
    <name evidence="10" type="ORF">FB471_1095</name>
</gene>
<evidence type="ECO:0000313" key="11">
    <source>
        <dbReference type="Proteomes" id="UP000320876"/>
    </source>
</evidence>
<keyword evidence="7 9" id="KW-0503">Monooxygenase</keyword>
<dbReference type="InterPro" id="IPR036396">
    <property type="entry name" value="Cyt_P450_sf"/>
</dbReference>
<evidence type="ECO:0000256" key="7">
    <source>
        <dbReference type="ARBA" id="ARBA00023033"/>
    </source>
</evidence>
<dbReference type="PRINTS" id="PR00359">
    <property type="entry name" value="BP450"/>
</dbReference>
<dbReference type="Gene3D" id="1.10.630.10">
    <property type="entry name" value="Cytochrome P450"/>
    <property type="match status" value="1"/>
</dbReference>
<keyword evidence="6 9" id="KW-0408">Iron</keyword>
<evidence type="ECO:0000256" key="8">
    <source>
        <dbReference type="ARBA" id="ARBA00055433"/>
    </source>
</evidence>
<dbReference type="CDD" id="cd11030">
    <property type="entry name" value="CYP105-like"/>
    <property type="match status" value="1"/>
</dbReference>
<protein>
    <submittedName>
        <fullName evidence="10">Cytochrome P450</fullName>
    </submittedName>
</protein>
<dbReference type="PANTHER" id="PTHR46696">
    <property type="entry name" value="P450, PUTATIVE (EUROFUNG)-RELATED"/>
    <property type="match status" value="1"/>
</dbReference>
<evidence type="ECO:0000256" key="9">
    <source>
        <dbReference type="RuleBase" id="RU000461"/>
    </source>
</evidence>
<evidence type="ECO:0000256" key="1">
    <source>
        <dbReference type="ARBA" id="ARBA00004660"/>
    </source>
</evidence>